<evidence type="ECO:0000313" key="3">
    <source>
        <dbReference type="Proteomes" id="UP000887043"/>
    </source>
</evidence>
<comment type="caution">
    <text evidence="2">The sequence shown here is derived from an EMBL/GenBank/DDBJ whole genome shotgun (WGS) entry which is preliminary data.</text>
</comment>
<sequence length="180" mass="20707">MEQKLDYGRIGEKAAELELLKHGIEVINLNDFRNNYENADLICMNRKTGKSVMIQVKLGKTHNILTGLTSELDGTIPDLEHKVIGPWIFVKTDDELKTMDFYILTKEETIELIKTSCDWYANGWNRQLKSKPMIGIEVDWLEGNSSAASKPNAKKQHPEYKSTLSETSRDKWEKITDLLY</sequence>
<name>A0AA37HVU5_SEGBR</name>
<protein>
    <submittedName>
        <fullName evidence="2">Uncharacterized protein</fullName>
    </submittedName>
</protein>
<evidence type="ECO:0000313" key="2">
    <source>
        <dbReference type="EMBL" id="GJG27372.1"/>
    </source>
</evidence>
<dbReference type="RefSeq" id="WP_006282527.1">
    <property type="nucleotide sequence ID" value="NZ_BPTR01000001.1"/>
</dbReference>
<accession>A0AA37HVU5</accession>
<proteinExistence type="predicted"/>
<dbReference type="EMBL" id="BPTR01000001">
    <property type="protein sequence ID" value="GJG27372.1"/>
    <property type="molecule type" value="Genomic_DNA"/>
</dbReference>
<organism evidence="2 3">
    <name type="scientific">Segatella bryantii</name>
    <name type="common">Prevotella bryantii</name>
    <dbReference type="NCBI Taxonomy" id="77095"/>
    <lineage>
        <taxon>Bacteria</taxon>
        <taxon>Pseudomonadati</taxon>
        <taxon>Bacteroidota</taxon>
        <taxon>Bacteroidia</taxon>
        <taxon>Bacteroidales</taxon>
        <taxon>Prevotellaceae</taxon>
        <taxon>Segatella</taxon>
    </lineage>
</organism>
<dbReference type="AlphaFoldDB" id="A0AA37HVU5"/>
<evidence type="ECO:0000256" key="1">
    <source>
        <dbReference type="SAM" id="MobiDB-lite"/>
    </source>
</evidence>
<dbReference type="Proteomes" id="UP000887043">
    <property type="component" value="Unassembled WGS sequence"/>
</dbReference>
<feature type="region of interest" description="Disordered" evidence="1">
    <location>
        <begin position="147"/>
        <end position="167"/>
    </location>
</feature>
<reference evidence="2" key="1">
    <citation type="submission" date="2021-08" db="EMBL/GenBank/DDBJ databases">
        <title>Prevotella lacticifex sp. nov., isolated from rumen of cow.</title>
        <authorList>
            <person name="Shinkai T."/>
            <person name="Ikeyama N."/>
            <person name="Kumagai M."/>
            <person name="Ohmori H."/>
            <person name="Sakamoto M."/>
            <person name="Ohkuma M."/>
            <person name="Mitsumori M."/>
        </authorList>
    </citation>
    <scope>NUCLEOTIDE SEQUENCE</scope>
    <source>
        <strain evidence="2">DSM 11371</strain>
    </source>
</reference>
<gene>
    <name evidence="2" type="ORF">PRRU23_10720</name>
</gene>